<name>A0A2P2NDX7_RHIMU</name>
<proteinExistence type="predicted"/>
<evidence type="ECO:0000313" key="1">
    <source>
        <dbReference type="EMBL" id="MBX40688.1"/>
    </source>
</evidence>
<dbReference type="EMBL" id="GGEC01060204">
    <property type="protein sequence ID" value="MBX40688.1"/>
    <property type="molecule type" value="Transcribed_RNA"/>
</dbReference>
<reference evidence="1" key="1">
    <citation type="submission" date="2018-02" db="EMBL/GenBank/DDBJ databases">
        <title>Rhizophora mucronata_Transcriptome.</title>
        <authorList>
            <person name="Meera S.P."/>
            <person name="Sreeshan A."/>
            <person name="Augustine A."/>
        </authorList>
    </citation>
    <scope>NUCLEOTIDE SEQUENCE</scope>
    <source>
        <tissue evidence="1">Leaf</tissue>
    </source>
</reference>
<protein>
    <submittedName>
        <fullName evidence="1">Uncharacterized protein</fullName>
    </submittedName>
</protein>
<sequence length="22" mass="2522">MLKSCFFMAFDAVGNILQLIFL</sequence>
<organism evidence="1">
    <name type="scientific">Rhizophora mucronata</name>
    <name type="common">Asiatic mangrove</name>
    <dbReference type="NCBI Taxonomy" id="61149"/>
    <lineage>
        <taxon>Eukaryota</taxon>
        <taxon>Viridiplantae</taxon>
        <taxon>Streptophyta</taxon>
        <taxon>Embryophyta</taxon>
        <taxon>Tracheophyta</taxon>
        <taxon>Spermatophyta</taxon>
        <taxon>Magnoliopsida</taxon>
        <taxon>eudicotyledons</taxon>
        <taxon>Gunneridae</taxon>
        <taxon>Pentapetalae</taxon>
        <taxon>rosids</taxon>
        <taxon>fabids</taxon>
        <taxon>Malpighiales</taxon>
        <taxon>Rhizophoraceae</taxon>
        <taxon>Rhizophora</taxon>
    </lineage>
</organism>
<accession>A0A2P2NDX7</accession>
<dbReference type="AlphaFoldDB" id="A0A2P2NDX7"/>